<gene>
    <name evidence="1" type="ORF">EVAR_95985_1</name>
</gene>
<sequence>MSKRHLSSRLVHISSRVPADNLAYGSCVEDIALSSCNQRCSVALPMHECMSHEKVGSAFVSCFNTPYALVDVTDCIFLRICLVGMEPLTNITRRVQAKAVTRGRDLLHKKVRHDAVTYVKRGRQVTSGHSWVAKYTWLASVLQKSKQQFRQDVYSQVTHCPSNLNPVCNACPISLLRVPPTKYRQLPVRGRGSRETADCEQAFTYIDIEMFLCIKISKR</sequence>
<dbReference type="AlphaFoldDB" id="A0A4C1ZYP0"/>
<evidence type="ECO:0000313" key="2">
    <source>
        <dbReference type="Proteomes" id="UP000299102"/>
    </source>
</evidence>
<protein>
    <submittedName>
        <fullName evidence="1">Uncharacterized protein</fullName>
    </submittedName>
</protein>
<keyword evidence="2" id="KW-1185">Reference proteome</keyword>
<dbReference type="Proteomes" id="UP000299102">
    <property type="component" value="Unassembled WGS sequence"/>
</dbReference>
<evidence type="ECO:0000313" key="1">
    <source>
        <dbReference type="EMBL" id="GBP92848.1"/>
    </source>
</evidence>
<proteinExistence type="predicted"/>
<accession>A0A4C1ZYP0</accession>
<organism evidence="1 2">
    <name type="scientific">Eumeta variegata</name>
    <name type="common">Bagworm moth</name>
    <name type="synonym">Eumeta japonica</name>
    <dbReference type="NCBI Taxonomy" id="151549"/>
    <lineage>
        <taxon>Eukaryota</taxon>
        <taxon>Metazoa</taxon>
        <taxon>Ecdysozoa</taxon>
        <taxon>Arthropoda</taxon>
        <taxon>Hexapoda</taxon>
        <taxon>Insecta</taxon>
        <taxon>Pterygota</taxon>
        <taxon>Neoptera</taxon>
        <taxon>Endopterygota</taxon>
        <taxon>Lepidoptera</taxon>
        <taxon>Glossata</taxon>
        <taxon>Ditrysia</taxon>
        <taxon>Tineoidea</taxon>
        <taxon>Psychidae</taxon>
        <taxon>Oiketicinae</taxon>
        <taxon>Eumeta</taxon>
    </lineage>
</organism>
<comment type="caution">
    <text evidence="1">The sequence shown here is derived from an EMBL/GenBank/DDBJ whole genome shotgun (WGS) entry which is preliminary data.</text>
</comment>
<reference evidence="1 2" key="1">
    <citation type="journal article" date="2019" name="Commun. Biol.">
        <title>The bagworm genome reveals a unique fibroin gene that provides high tensile strength.</title>
        <authorList>
            <person name="Kono N."/>
            <person name="Nakamura H."/>
            <person name="Ohtoshi R."/>
            <person name="Tomita M."/>
            <person name="Numata K."/>
            <person name="Arakawa K."/>
        </authorList>
    </citation>
    <scope>NUCLEOTIDE SEQUENCE [LARGE SCALE GENOMIC DNA]</scope>
</reference>
<dbReference type="EMBL" id="BGZK01002315">
    <property type="protein sequence ID" value="GBP92848.1"/>
    <property type="molecule type" value="Genomic_DNA"/>
</dbReference>
<name>A0A4C1ZYP0_EUMVA</name>